<keyword evidence="6" id="KW-0968">Cytoplasmic vesicle</keyword>
<feature type="transmembrane region" description="Helical" evidence="6">
    <location>
        <begin position="211"/>
        <end position="233"/>
    </location>
</feature>
<keyword evidence="6" id="KW-0813">Transport</keyword>
<comment type="similarity">
    <text evidence="2 6">Belongs to the SCAMP family.</text>
</comment>
<comment type="function">
    <text evidence="1 6">Probably involved in membrane trafficking.</text>
</comment>
<evidence type="ECO:0000256" key="8">
    <source>
        <dbReference type="SAM" id="MobiDB-lite"/>
    </source>
</evidence>
<dbReference type="AlphaFoldDB" id="A0AAW1QEU3"/>
<keyword evidence="7" id="KW-0175">Coiled coil</keyword>
<evidence type="ECO:0000256" key="2">
    <source>
        <dbReference type="ARBA" id="ARBA00010482"/>
    </source>
</evidence>
<name>A0AAW1QEU3_9CHLO</name>
<evidence type="ECO:0000313" key="10">
    <source>
        <dbReference type="Proteomes" id="UP001489004"/>
    </source>
</evidence>
<dbReference type="PANTHER" id="PTHR10687">
    <property type="entry name" value="SECRETORY CARRIER-ASSOCIATED MEMBRANE PROTEIN SCAMP"/>
    <property type="match status" value="1"/>
</dbReference>
<evidence type="ECO:0000256" key="3">
    <source>
        <dbReference type="ARBA" id="ARBA00022692"/>
    </source>
</evidence>
<feature type="transmembrane region" description="Helical" evidence="6">
    <location>
        <begin position="149"/>
        <end position="172"/>
    </location>
</feature>
<gene>
    <name evidence="9" type="ORF">WJX72_004131</name>
</gene>
<keyword evidence="5 6" id="KW-0472">Membrane</keyword>
<evidence type="ECO:0000313" key="9">
    <source>
        <dbReference type="EMBL" id="KAK9819937.1"/>
    </source>
</evidence>
<reference evidence="9 10" key="1">
    <citation type="journal article" date="2024" name="Nat. Commun.">
        <title>Phylogenomics reveals the evolutionary origins of lichenization in chlorophyte algae.</title>
        <authorList>
            <person name="Puginier C."/>
            <person name="Libourel C."/>
            <person name="Otte J."/>
            <person name="Skaloud P."/>
            <person name="Haon M."/>
            <person name="Grisel S."/>
            <person name="Petersen M."/>
            <person name="Berrin J.G."/>
            <person name="Delaux P.M."/>
            <person name="Dal Grande F."/>
            <person name="Keller J."/>
        </authorList>
    </citation>
    <scope>NUCLEOTIDE SEQUENCE [LARGE SCALE GENOMIC DNA]</scope>
    <source>
        <strain evidence="9 10">SAG 2043</strain>
    </source>
</reference>
<evidence type="ECO:0000256" key="7">
    <source>
        <dbReference type="SAM" id="Coils"/>
    </source>
</evidence>
<proteinExistence type="inferred from homology"/>
<accession>A0AAW1QEU3</accession>
<dbReference type="GO" id="GO:0055038">
    <property type="term" value="C:recycling endosome membrane"/>
    <property type="evidence" value="ECO:0007669"/>
    <property type="project" value="TreeGrafter"/>
</dbReference>
<dbReference type="InterPro" id="IPR007273">
    <property type="entry name" value="SCAMP"/>
</dbReference>
<keyword evidence="6" id="KW-1003">Cell membrane</keyword>
<evidence type="ECO:0000256" key="6">
    <source>
        <dbReference type="RuleBase" id="RU363122"/>
    </source>
</evidence>
<feature type="transmembrane region" description="Helical" evidence="6">
    <location>
        <begin position="178"/>
        <end position="199"/>
    </location>
</feature>
<dbReference type="EMBL" id="JALJOR010000003">
    <property type="protein sequence ID" value="KAK9819937.1"/>
    <property type="molecule type" value="Genomic_DNA"/>
</dbReference>
<evidence type="ECO:0000256" key="1">
    <source>
        <dbReference type="ARBA" id="ARBA00004003"/>
    </source>
</evidence>
<evidence type="ECO:0000256" key="5">
    <source>
        <dbReference type="ARBA" id="ARBA00023136"/>
    </source>
</evidence>
<keyword evidence="10" id="KW-1185">Reference proteome</keyword>
<sequence>MVKDNPFSDNPFQATPDVNPFTEAAPRYGAATQGVYGNDVPAATSSAGAWGAGSRVHDDDVPAVVTIDKKADKKSSGKSGQSYDELLRKEAELNAREKELKRREDELRRAGGGRPEKNWPICYPITHHDIAGEVPADSQRVVRKGYYSFLGLMVCLTFNWFGALIAMCAINPGDGRLAGFFLATIYWLAGVPGAWILWYMRLYHAAIKDRAFTYAWFFLLYLVHIAFCLWSAIAPPLPMTNDWSHTGYIVCLKAFDKNTFTGVIYVIGAVLWTMESLWSFWTLKSVYSSFRGSGGDKLKREMAVAAANHAASQGRV</sequence>
<keyword evidence="4 6" id="KW-1133">Transmembrane helix</keyword>
<keyword evidence="3 6" id="KW-0812">Transmembrane</keyword>
<dbReference type="Proteomes" id="UP001489004">
    <property type="component" value="Unassembled WGS sequence"/>
</dbReference>
<dbReference type="GO" id="GO:0030658">
    <property type="term" value="C:transport vesicle membrane"/>
    <property type="evidence" value="ECO:0007669"/>
    <property type="project" value="UniProtKB-SubCell"/>
</dbReference>
<dbReference type="Pfam" id="PF04144">
    <property type="entry name" value="SCAMP"/>
    <property type="match status" value="1"/>
</dbReference>
<evidence type="ECO:0000256" key="4">
    <source>
        <dbReference type="ARBA" id="ARBA00022989"/>
    </source>
</evidence>
<dbReference type="PANTHER" id="PTHR10687:SF2">
    <property type="entry name" value="SECRETORY CARRIER-ASSOCIATED MEMBRANE PROTEIN"/>
    <property type="match status" value="1"/>
</dbReference>
<protein>
    <recommendedName>
        <fullName evidence="6">Secretory carrier-associated membrane protein</fullName>
        <shortName evidence="6">Secretory carrier membrane protein</shortName>
    </recommendedName>
</protein>
<dbReference type="GO" id="GO:0032588">
    <property type="term" value="C:trans-Golgi network membrane"/>
    <property type="evidence" value="ECO:0007669"/>
    <property type="project" value="TreeGrafter"/>
</dbReference>
<feature type="region of interest" description="Disordered" evidence="8">
    <location>
        <begin position="1"/>
        <end position="25"/>
    </location>
</feature>
<dbReference type="GO" id="GO:0005886">
    <property type="term" value="C:plasma membrane"/>
    <property type="evidence" value="ECO:0007669"/>
    <property type="project" value="UniProtKB-SubCell"/>
</dbReference>
<dbReference type="GO" id="GO:0015031">
    <property type="term" value="P:protein transport"/>
    <property type="evidence" value="ECO:0007669"/>
    <property type="project" value="InterPro"/>
</dbReference>
<comment type="caution">
    <text evidence="9">The sequence shown here is derived from an EMBL/GenBank/DDBJ whole genome shotgun (WGS) entry which is preliminary data.</text>
</comment>
<feature type="coiled-coil region" evidence="7">
    <location>
        <begin position="83"/>
        <end position="110"/>
    </location>
</feature>
<feature type="transmembrane region" description="Helical" evidence="6">
    <location>
        <begin position="262"/>
        <end position="281"/>
    </location>
</feature>
<comment type="subcellular location">
    <subcellularLocation>
        <location evidence="6">Cell membrane</location>
        <topology evidence="6">Multi-pass membrane protein</topology>
    </subcellularLocation>
    <subcellularLocation>
        <location evidence="6">Cytoplasmic vesicle</location>
        <location evidence="6">Secretory vesicle membrane</location>
        <topology evidence="6">Multi-pass membrane protein</topology>
    </subcellularLocation>
</comment>
<organism evidence="9 10">
    <name type="scientific">[Myrmecia] bisecta</name>
    <dbReference type="NCBI Taxonomy" id="41462"/>
    <lineage>
        <taxon>Eukaryota</taxon>
        <taxon>Viridiplantae</taxon>
        <taxon>Chlorophyta</taxon>
        <taxon>core chlorophytes</taxon>
        <taxon>Trebouxiophyceae</taxon>
        <taxon>Trebouxiales</taxon>
        <taxon>Trebouxiaceae</taxon>
        <taxon>Myrmecia</taxon>
    </lineage>
</organism>